<dbReference type="RefSeq" id="WP_154572113.1">
    <property type="nucleotide sequence ID" value="NZ_JAXDSY010000007.1"/>
</dbReference>
<dbReference type="InterPro" id="IPR005325">
    <property type="entry name" value="DUF308_memb"/>
</dbReference>
<accession>A0A6A8M6U4</accession>
<feature type="region of interest" description="Disordered" evidence="1">
    <location>
        <begin position="215"/>
        <end position="236"/>
    </location>
</feature>
<keyword evidence="2" id="KW-1133">Transmembrane helix</keyword>
<evidence type="ECO:0000313" key="3">
    <source>
        <dbReference type="EMBL" id="MST68651.1"/>
    </source>
</evidence>
<dbReference type="Pfam" id="PF03729">
    <property type="entry name" value="DUF308"/>
    <property type="match status" value="1"/>
</dbReference>
<feature type="transmembrane region" description="Helical" evidence="2">
    <location>
        <begin position="131"/>
        <end position="155"/>
    </location>
</feature>
<comment type="caution">
    <text evidence="3">The sequence shown here is derived from an EMBL/GenBank/DDBJ whole genome shotgun (WGS) entry which is preliminary data.</text>
</comment>
<feature type="transmembrane region" description="Helical" evidence="2">
    <location>
        <begin position="31"/>
        <end position="53"/>
    </location>
</feature>
<feature type="transmembrane region" description="Helical" evidence="2">
    <location>
        <begin position="65"/>
        <end position="96"/>
    </location>
</feature>
<keyword evidence="2" id="KW-0472">Membrane</keyword>
<protein>
    <submittedName>
        <fullName evidence="3">Uncharacterized protein</fullName>
    </submittedName>
</protein>
<dbReference type="EMBL" id="VUNB01000002">
    <property type="protein sequence ID" value="MST68651.1"/>
    <property type="molecule type" value="Genomic_DNA"/>
</dbReference>
<dbReference type="AlphaFoldDB" id="A0A6A8M6U4"/>
<name>A0A6A8M6U4_9FIRM</name>
<evidence type="ECO:0000256" key="1">
    <source>
        <dbReference type="SAM" id="MobiDB-lite"/>
    </source>
</evidence>
<gene>
    <name evidence="3" type="ORF">FYJ66_03475</name>
</gene>
<feature type="compositionally biased region" description="Basic and acidic residues" evidence="1">
    <location>
        <begin position="215"/>
        <end position="229"/>
    </location>
</feature>
<reference evidence="3" key="1">
    <citation type="submission" date="2019-09" db="EMBL/GenBank/DDBJ databases">
        <title>In-depth cultivation of the pig gut microbiome towards novel bacterial diversity and tailored functional studies.</title>
        <authorList>
            <person name="Wylensek D."/>
            <person name="Hitch T.C.A."/>
            <person name="Clavel T."/>
        </authorList>
    </citation>
    <scope>NUCLEOTIDE SEQUENCE</scope>
    <source>
        <strain evidence="3">RF-744-FAT-WT-3</strain>
    </source>
</reference>
<proteinExistence type="predicted"/>
<evidence type="ECO:0000256" key="2">
    <source>
        <dbReference type="SAM" id="Phobius"/>
    </source>
</evidence>
<organism evidence="3">
    <name type="scientific">Baileyella intestinalis</name>
    <dbReference type="NCBI Taxonomy" id="2606709"/>
    <lineage>
        <taxon>Bacteria</taxon>
        <taxon>Bacillati</taxon>
        <taxon>Bacillota</taxon>
        <taxon>Clostridia</taxon>
        <taxon>Peptostreptococcales</taxon>
        <taxon>Anaerovoracaceae</taxon>
        <taxon>Baileyella</taxon>
    </lineage>
</organism>
<keyword evidence="2" id="KW-0812">Transmembrane</keyword>
<sequence>MRTLMMFASIATVAAGTFCIANSTVPFAGAAFVIGVVLLFLGICELIADRVYAIRHNTEELDVEGFIYIVLGIVILTGMLAENSAVMATFALWSVIEGLRTMSGKRFNLRDNSKDENVTQLLGVITTAFGIYMFFNIALFNFPVLMMVGIVVFLIGTNRFLFALNIQYNAPEFLTGTHERLAEAKAEEKKAMAKAKEGIRETNVARRKIERLSREAARAGNMKIDDKDRRRSRGNR</sequence>